<evidence type="ECO:0000313" key="1">
    <source>
        <dbReference type="EMBL" id="TSD14560.1"/>
    </source>
</evidence>
<reference evidence="1 2" key="1">
    <citation type="submission" date="2018-06" db="EMBL/GenBank/DDBJ databases">
        <title>Natronomonas sp. F16-60 a new haloarchaeon isolated from a solar saltern of Isla Cristina, Huelva, Spain.</title>
        <authorList>
            <person name="Duran-Viseras A."/>
            <person name="Sanchez-Porro C."/>
            <person name="Ventosa A."/>
        </authorList>
    </citation>
    <scope>NUCLEOTIDE SEQUENCE [LARGE SCALE GENOMIC DNA]</scope>
    <source>
        <strain evidence="1 2">F16-60</strain>
    </source>
</reference>
<name>A0A554NC20_9EURY</name>
<protein>
    <submittedName>
        <fullName evidence="1">Uncharacterized protein</fullName>
    </submittedName>
</protein>
<dbReference type="InParanoid" id="A0A554NC20"/>
<dbReference type="Proteomes" id="UP000319894">
    <property type="component" value="Unassembled WGS sequence"/>
</dbReference>
<organism evidence="1 2">
    <name type="scientific">Haloglomus irregulare</name>
    <dbReference type="NCBI Taxonomy" id="2234134"/>
    <lineage>
        <taxon>Archaea</taxon>
        <taxon>Methanobacteriati</taxon>
        <taxon>Methanobacteriota</taxon>
        <taxon>Stenosarchaea group</taxon>
        <taxon>Halobacteria</taxon>
        <taxon>Halobacteriales</taxon>
        <taxon>Natronomonadaceae</taxon>
        <taxon>Haloglomus</taxon>
    </lineage>
</organism>
<dbReference type="EMBL" id="QMDX01000003">
    <property type="protein sequence ID" value="TSD14560.1"/>
    <property type="molecule type" value="Genomic_DNA"/>
</dbReference>
<gene>
    <name evidence="1" type="ORF">DP107_06115</name>
</gene>
<comment type="caution">
    <text evidence="1">The sequence shown here is derived from an EMBL/GenBank/DDBJ whole genome shotgun (WGS) entry which is preliminary data.</text>
</comment>
<proteinExistence type="predicted"/>
<sequence>MSQSNPAKALNEVQSGYICDRCNNRVRTGDLVRAYATHYDRDGWALRRVWCNGSGDSVIGEGTDEADEVMLEAVF</sequence>
<accession>A0A554NC20</accession>
<dbReference type="AlphaFoldDB" id="A0A554NC20"/>
<keyword evidence="2" id="KW-1185">Reference proteome</keyword>
<evidence type="ECO:0000313" key="2">
    <source>
        <dbReference type="Proteomes" id="UP000319894"/>
    </source>
</evidence>